<accession>A0ABS5G746</accession>
<proteinExistence type="predicted"/>
<dbReference type="RefSeq" id="WP_172240099.1">
    <property type="nucleotide sequence ID" value="NZ_JABFDP010000024.1"/>
</dbReference>
<feature type="transmembrane region" description="Helical" evidence="1">
    <location>
        <begin position="80"/>
        <end position="99"/>
    </location>
</feature>
<evidence type="ECO:0000256" key="1">
    <source>
        <dbReference type="SAM" id="Phobius"/>
    </source>
</evidence>
<keyword evidence="1" id="KW-0812">Transmembrane</keyword>
<keyword evidence="1" id="KW-1133">Transmembrane helix</keyword>
<evidence type="ECO:0000313" key="3">
    <source>
        <dbReference type="Proteomes" id="UP001314635"/>
    </source>
</evidence>
<feature type="transmembrane region" description="Helical" evidence="1">
    <location>
        <begin position="27"/>
        <end position="44"/>
    </location>
</feature>
<feature type="transmembrane region" description="Helical" evidence="1">
    <location>
        <begin position="141"/>
        <end position="161"/>
    </location>
</feature>
<gene>
    <name evidence="2" type="ORF">JQ619_15330</name>
</gene>
<feature type="transmembrane region" description="Helical" evidence="1">
    <location>
        <begin position="50"/>
        <end position="68"/>
    </location>
</feature>
<reference evidence="3" key="1">
    <citation type="journal article" date="2021" name="ISME J.">
        <title>Evolutionary origin and ecological implication of a unique nif island in free-living Bradyrhizobium lineages.</title>
        <authorList>
            <person name="Tao J."/>
        </authorList>
    </citation>
    <scope>NUCLEOTIDE SEQUENCE [LARGE SCALE GENOMIC DNA]</scope>
    <source>
        <strain evidence="3">SZCCT0094</strain>
    </source>
</reference>
<name>A0ABS5G746_9BRAD</name>
<organism evidence="2 3">
    <name type="scientific">Bradyrhizobium denitrificans</name>
    <dbReference type="NCBI Taxonomy" id="2734912"/>
    <lineage>
        <taxon>Bacteria</taxon>
        <taxon>Pseudomonadati</taxon>
        <taxon>Pseudomonadota</taxon>
        <taxon>Alphaproteobacteria</taxon>
        <taxon>Hyphomicrobiales</taxon>
        <taxon>Nitrobacteraceae</taxon>
        <taxon>Bradyrhizobium</taxon>
    </lineage>
</organism>
<keyword evidence="3" id="KW-1185">Reference proteome</keyword>
<dbReference type="EMBL" id="JAFCLK010000013">
    <property type="protein sequence ID" value="MBR1137145.1"/>
    <property type="molecule type" value="Genomic_DNA"/>
</dbReference>
<keyword evidence="1" id="KW-0472">Membrane</keyword>
<evidence type="ECO:0000313" key="2">
    <source>
        <dbReference type="EMBL" id="MBR1137145.1"/>
    </source>
</evidence>
<comment type="caution">
    <text evidence="2">The sequence shown here is derived from an EMBL/GenBank/DDBJ whole genome shotgun (WGS) entry which is preliminary data.</text>
</comment>
<dbReference type="Proteomes" id="UP001314635">
    <property type="component" value="Unassembled WGS sequence"/>
</dbReference>
<protein>
    <submittedName>
        <fullName evidence="2">Uncharacterized protein</fullName>
    </submittedName>
</protein>
<feature type="transmembrane region" description="Helical" evidence="1">
    <location>
        <begin position="111"/>
        <end position="129"/>
    </location>
</feature>
<sequence>MNDLAPQHETPGNDVSRDRGSAQAQRIALGFTLAAIGLAGWSLFPSFPAGQLIAVVTVIPLLALILTLRFPGRFRIGLGAGYAAANLGTGCIVAAGTLAARTLSDINLVSWLPLTAFAIAVAIIFLIVAARFETQLRRRGWRLLLAALFVGAYAFGALGQFNTALDRSAPALLRSRVLAKHLGHSRLATYQVTLEPWGPFARPSEAHVPQALYEQLQPGDTVCLGLRDGAFRMAWFGVAACR</sequence>